<name>B9T1D7_RICCO</name>
<evidence type="ECO:0000313" key="2">
    <source>
        <dbReference type="Proteomes" id="UP000008311"/>
    </source>
</evidence>
<proteinExistence type="predicted"/>
<dbReference type="AlphaFoldDB" id="B9T1D7"/>
<sequence>MVRKNQNRYECKTLELVFLGQERLLLTILIPVPRIPSKSLLYNKVLRTSDCGHLRTTPSFKAFFQTYQEVAYSYNTGLYQQTQAQRVGRAADEIATPPIMCQAKGQY</sequence>
<dbReference type="Proteomes" id="UP000008311">
    <property type="component" value="Unassembled WGS sequence"/>
</dbReference>
<dbReference type="EMBL" id="EQ974336">
    <property type="protein sequence ID" value="EEF30328.1"/>
    <property type="molecule type" value="Genomic_DNA"/>
</dbReference>
<organism evidence="1 2">
    <name type="scientific">Ricinus communis</name>
    <name type="common">Castor bean</name>
    <dbReference type="NCBI Taxonomy" id="3988"/>
    <lineage>
        <taxon>Eukaryota</taxon>
        <taxon>Viridiplantae</taxon>
        <taxon>Streptophyta</taxon>
        <taxon>Embryophyta</taxon>
        <taxon>Tracheophyta</taxon>
        <taxon>Spermatophyta</taxon>
        <taxon>Magnoliopsida</taxon>
        <taxon>eudicotyledons</taxon>
        <taxon>Gunneridae</taxon>
        <taxon>Pentapetalae</taxon>
        <taxon>rosids</taxon>
        <taxon>fabids</taxon>
        <taxon>Malpighiales</taxon>
        <taxon>Euphorbiaceae</taxon>
        <taxon>Acalyphoideae</taxon>
        <taxon>Acalypheae</taxon>
        <taxon>Ricinus</taxon>
    </lineage>
</organism>
<protein>
    <submittedName>
        <fullName evidence="1">Uncharacterized protein</fullName>
    </submittedName>
</protein>
<reference evidence="2" key="1">
    <citation type="journal article" date="2010" name="Nat. Biotechnol.">
        <title>Draft genome sequence of the oilseed species Ricinus communis.</title>
        <authorList>
            <person name="Chan A.P."/>
            <person name="Crabtree J."/>
            <person name="Zhao Q."/>
            <person name="Lorenzi H."/>
            <person name="Orvis J."/>
            <person name="Puiu D."/>
            <person name="Melake-Berhan A."/>
            <person name="Jones K.M."/>
            <person name="Redman J."/>
            <person name="Chen G."/>
            <person name="Cahoon E.B."/>
            <person name="Gedil M."/>
            <person name="Stanke M."/>
            <person name="Haas B.J."/>
            <person name="Wortman J.R."/>
            <person name="Fraser-Liggett C.M."/>
            <person name="Ravel J."/>
            <person name="Rabinowicz P.D."/>
        </authorList>
    </citation>
    <scope>NUCLEOTIDE SEQUENCE [LARGE SCALE GENOMIC DNA]</scope>
    <source>
        <strain evidence="2">cv. Hale</strain>
    </source>
</reference>
<keyword evidence="2" id="KW-1185">Reference proteome</keyword>
<accession>B9T1D7</accession>
<evidence type="ECO:0000313" key="1">
    <source>
        <dbReference type="EMBL" id="EEF30328.1"/>
    </source>
</evidence>
<gene>
    <name evidence="1" type="ORF">RCOM_0444860</name>
</gene>
<dbReference type="InParanoid" id="B9T1D7"/>